<protein>
    <recommendedName>
        <fullName evidence="3">Lipoprotein</fullName>
    </recommendedName>
</protein>
<keyword evidence="2" id="KW-1185">Reference proteome</keyword>
<evidence type="ECO:0000313" key="2">
    <source>
        <dbReference type="Proteomes" id="UP000534294"/>
    </source>
</evidence>
<accession>A0A7W8DR26</accession>
<dbReference type="Proteomes" id="UP000534294">
    <property type="component" value="Unassembled WGS sequence"/>
</dbReference>
<sequence length="143" mass="15888">MKSFVQGLLLAAILLLTCSCGRGVIGGISSHYPAVDEDPWLTVQAGSALPLVEALERYRNTHSHYPKEKSDLVGFMHSAATKDKENFELWSYISAPKGYRLRLSLGWDPTLEYEQSGSTTRWLFDPGDGSPVKAIVLHPWPNK</sequence>
<dbReference type="PROSITE" id="PS51257">
    <property type="entry name" value="PROKAR_LIPOPROTEIN"/>
    <property type="match status" value="1"/>
</dbReference>
<dbReference type="RefSeq" id="WP_184209327.1">
    <property type="nucleotide sequence ID" value="NZ_JACHIF010000005.1"/>
</dbReference>
<dbReference type="AlphaFoldDB" id="A0A7W8DR26"/>
<organism evidence="1 2">
    <name type="scientific">Prosthecobacter dejongeii</name>
    <dbReference type="NCBI Taxonomy" id="48465"/>
    <lineage>
        <taxon>Bacteria</taxon>
        <taxon>Pseudomonadati</taxon>
        <taxon>Verrucomicrobiota</taxon>
        <taxon>Verrucomicrobiia</taxon>
        <taxon>Verrucomicrobiales</taxon>
        <taxon>Verrucomicrobiaceae</taxon>
        <taxon>Prosthecobacter</taxon>
    </lineage>
</organism>
<reference evidence="1 2" key="1">
    <citation type="submission" date="2020-08" db="EMBL/GenBank/DDBJ databases">
        <title>Genomic Encyclopedia of Type Strains, Phase IV (KMG-IV): sequencing the most valuable type-strain genomes for metagenomic binning, comparative biology and taxonomic classification.</title>
        <authorList>
            <person name="Goeker M."/>
        </authorList>
    </citation>
    <scope>NUCLEOTIDE SEQUENCE [LARGE SCALE GENOMIC DNA]</scope>
    <source>
        <strain evidence="1 2">DSM 12251</strain>
    </source>
</reference>
<evidence type="ECO:0008006" key="3">
    <source>
        <dbReference type="Google" id="ProtNLM"/>
    </source>
</evidence>
<name>A0A7W8DR26_9BACT</name>
<proteinExistence type="predicted"/>
<evidence type="ECO:0000313" key="1">
    <source>
        <dbReference type="EMBL" id="MBB5038466.1"/>
    </source>
</evidence>
<dbReference type="EMBL" id="JACHIF010000005">
    <property type="protein sequence ID" value="MBB5038466.1"/>
    <property type="molecule type" value="Genomic_DNA"/>
</dbReference>
<comment type="caution">
    <text evidence="1">The sequence shown here is derived from an EMBL/GenBank/DDBJ whole genome shotgun (WGS) entry which is preliminary data.</text>
</comment>
<gene>
    <name evidence="1" type="ORF">HNQ64_002729</name>
</gene>